<gene>
    <name evidence="1" type="ORF">DB30_00933</name>
</gene>
<name>A0A0C2CNR0_9BACT</name>
<evidence type="ECO:0000313" key="1">
    <source>
        <dbReference type="EMBL" id="KIG12866.1"/>
    </source>
</evidence>
<proteinExistence type="predicted"/>
<protein>
    <submittedName>
        <fullName evidence="1">Uncharacterized protein</fullName>
    </submittedName>
</protein>
<organism evidence="1 2">
    <name type="scientific">Enhygromyxa salina</name>
    <dbReference type="NCBI Taxonomy" id="215803"/>
    <lineage>
        <taxon>Bacteria</taxon>
        <taxon>Pseudomonadati</taxon>
        <taxon>Myxococcota</taxon>
        <taxon>Polyangia</taxon>
        <taxon>Nannocystales</taxon>
        <taxon>Nannocystaceae</taxon>
        <taxon>Enhygromyxa</taxon>
    </lineage>
</organism>
<reference evidence="1 2" key="1">
    <citation type="submission" date="2014-12" db="EMBL/GenBank/DDBJ databases">
        <title>Genome assembly of Enhygromyxa salina DSM 15201.</title>
        <authorList>
            <person name="Sharma G."/>
            <person name="Subramanian S."/>
        </authorList>
    </citation>
    <scope>NUCLEOTIDE SEQUENCE [LARGE SCALE GENOMIC DNA]</scope>
    <source>
        <strain evidence="1 2">DSM 15201</strain>
    </source>
</reference>
<evidence type="ECO:0000313" key="2">
    <source>
        <dbReference type="Proteomes" id="UP000031599"/>
    </source>
</evidence>
<accession>A0A0C2CNR0</accession>
<dbReference type="EMBL" id="JMCC02000115">
    <property type="protein sequence ID" value="KIG12866.1"/>
    <property type="molecule type" value="Genomic_DNA"/>
</dbReference>
<comment type="caution">
    <text evidence="1">The sequence shown here is derived from an EMBL/GenBank/DDBJ whole genome shotgun (WGS) entry which is preliminary data.</text>
</comment>
<dbReference type="AlphaFoldDB" id="A0A0C2CNR0"/>
<sequence>MVASYGVGNVSDDDVVAAIRAGELSWSADAPAHTWLRDPSGYLLIAANRTYKRSLLL</sequence>
<dbReference type="Proteomes" id="UP000031599">
    <property type="component" value="Unassembled WGS sequence"/>
</dbReference>